<sequence>MMAIQDIDMDVGSDFQYLAPSARETVRVLLVDDDPTDREIIVRASRGGEQLDICFTQCGTMREARASVDRDRFDLALVDYWLGEETSIPLIQEFHYKYNLPVVLLTGLDTPEVRRCAFRAGIAGYLSKDGLIVQAIESAALGVLYSAAGGVAAR</sequence>
<evidence type="ECO:0000259" key="2">
    <source>
        <dbReference type="PROSITE" id="PS50110"/>
    </source>
</evidence>
<dbReference type="SMART" id="SM00448">
    <property type="entry name" value="REC"/>
    <property type="match status" value="1"/>
</dbReference>
<dbReference type="EMBL" id="NHSJ01000073">
    <property type="protein sequence ID" value="PPQ30684.1"/>
    <property type="molecule type" value="Genomic_DNA"/>
</dbReference>
<protein>
    <recommendedName>
        <fullName evidence="2">Response regulatory domain-containing protein</fullName>
    </recommendedName>
</protein>
<dbReference type="InterPro" id="IPR011006">
    <property type="entry name" value="CheY-like_superfamily"/>
</dbReference>
<dbReference type="GO" id="GO:0000160">
    <property type="term" value="P:phosphorelay signal transduction system"/>
    <property type="evidence" value="ECO:0007669"/>
    <property type="project" value="InterPro"/>
</dbReference>
<evidence type="ECO:0000313" key="4">
    <source>
        <dbReference type="Proteomes" id="UP000239089"/>
    </source>
</evidence>
<name>A0A2S6N7V5_9HYPH</name>
<dbReference type="Pfam" id="PF00072">
    <property type="entry name" value="Response_reg"/>
    <property type="match status" value="1"/>
</dbReference>
<evidence type="ECO:0000313" key="3">
    <source>
        <dbReference type="EMBL" id="PPQ30684.1"/>
    </source>
</evidence>
<dbReference type="Proteomes" id="UP000239089">
    <property type="component" value="Unassembled WGS sequence"/>
</dbReference>
<feature type="domain" description="Response regulatory" evidence="2">
    <location>
        <begin position="27"/>
        <end position="143"/>
    </location>
</feature>
<dbReference type="SUPFAM" id="SSF52172">
    <property type="entry name" value="CheY-like"/>
    <property type="match status" value="1"/>
</dbReference>
<dbReference type="AlphaFoldDB" id="A0A2S6N7V5"/>
<reference evidence="3 4" key="1">
    <citation type="journal article" date="2018" name="Arch. Microbiol.">
        <title>New insights into the metabolic potential of the phototrophic purple bacterium Rhodopila globiformis DSM 161(T) from its draft genome sequence and evidence for a vanadium-dependent nitrogenase.</title>
        <authorList>
            <person name="Imhoff J.F."/>
            <person name="Rahn T."/>
            <person name="Kunzel S."/>
            <person name="Neulinger S.C."/>
        </authorList>
    </citation>
    <scope>NUCLEOTIDE SEQUENCE [LARGE SCALE GENOMIC DNA]</scope>
    <source>
        <strain evidence="3 4">DSM 16996</strain>
    </source>
</reference>
<gene>
    <name evidence="3" type="ORF">CCR94_11475</name>
</gene>
<feature type="modified residue" description="4-aspartylphosphate" evidence="1">
    <location>
        <position position="79"/>
    </location>
</feature>
<accession>A0A2S6N7V5</accession>
<dbReference type="PROSITE" id="PS50110">
    <property type="entry name" value="RESPONSE_REGULATORY"/>
    <property type="match status" value="1"/>
</dbReference>
<organism evidence="3 4">
    <name type="scientific">Rhodoblastus sphagnicola</name>
    <dbReference type="NCBI Taxonomy" id="333368"/>
    <lineage>
        <taxon>Bacteria</taxon>
        <taxon>Pseudomonadati</taxon>
        <taxon>Pseudomonadota</taxon>
        <taxon>Alphaproteobacteria</taxon>
        <taxon>Hyphomicrobiales</taxon>
        <taxon>Rhodoblastaceae</taxon>
        <taxon>Rhodoblastus</taxon>
    </lineage>
</organism>
<keyword evidence="1" id="KW-0597">Phosphoprotein</keyword>
<evidence type="ECO:0000256" key="1">
    <source>
        <dbReference type="PROSITE-ProRule" id="PRU00169"/>
    </source>
</evidence>
<dbReference type="InterPro" id="IPR001789">
    <property type="entry name" value="Sig_transdc_resp-reg_receiver"/>
</dbReference>
<proteinExistence type="predicted"/>
<dbReference type="CDD" id="cd00156">
    <property type="entry name" value="REC"/>
    <property type="match status" value="1"/>
</dbReference>
<comment type="caution">
    <text evidence="3">The sequence shown here is derived from an EMBL/GenBank/DDBJ whole genome shotgun (WGS) entry which is preliminary data.</text>
</comment>
<keyword evidence="4" id="KW-1185">Reference proteome</keyword>
<dbReference type="Gene3D" id="3.40.50.2300">
    <property type="match status" value="1"/>
</dbReference>